<dbReference type="EMBL" id="SSNT01000001">
    <property type="protein sequence ID" value="THF83143.1"/>
    <property type="molecule type" value="Genomic_DNA"/>
</dbReference>
<keyword evidence="3" id="KW-1185">Reference proteome</keyword>
<dbReference type="SUPFAM" id="SSF50475">
    <property type="entry name" value="FMN-binding split barrel"/>
    <property type="match status" value="1"/>
</dbReference>
<evidence type="ECO:0000313" key="3">
    <source>
        <dbReference type="Proteomes" id="UP000310334"/>
    </source>
</evidence>
<dbReference type="RefSeq" id="WP_136351373.1">
    <property type="nucleotide sequence ID" value="NZ_CP046266.1"/>
</dbReference>
<dbReference type="OrthoDB" id="2381603at2"/>
<comment type="caution">
    <text evidence="2">The sequence shown here is derived from an EMBL/GenBank/DDBJ whole genome shotgun (WGS) entry which is preliminary data.</text>
</comment>
<evidence type="ECO:0000313" key="2">
    <source>
        <dbReference type="EMBL" id="THF83143.1"/>
    </source>
</evidence>
<dbReference type="Pfam" id="PF01243">
    <property type="entry name" value="PNPOx_N"/>
    <property type="match status" value="1"/>
</dbReference>
<proteinExistence type="predicted"/>
<protein>
    <recommendedName>
        <fullName evidence="1">Pyridoxamine 5'-phosphate oxidase N-terminal domain-containing protein</fullName>
    </recommendedName>
</protein>
<accession>A0A4V3WG80</accession>
<dbReference type="InterPro" id="IPR011576">
    <property type="entry name" value="Pyridox_Oxase_N"/>
</dbReference>
<name>A0A4V3WG80_9BACI</name>
<dbReference type="Proteomes" id="UP000310334">
    <property type="component" value="Unassembled WGS sequence"/>
</dbReference>
<dbReference type="AlphaFoldDB" id="A0A4V3WG80"/>
<evidence type="ECO:0000259" key="1">
    <source>
        <dbReference type="Pfam" id="PF01243"/>
    </source>
</evidence>
<gene>
    <name evidence="2" type="ORF">E6W99_01895</name>
</gene>
<dbReference type="Gene3D" id="2.30.110.10">
    <property type="entry name" value="Electron Transport, Fmn-binding Protein, Chain A"/>
    <property type="match status" value="1"/>
</dbReference>
<organism evidence="2 3">
    <name type="scientific">Metabacillus sediminilitoris</name>
    <dbReference type="NCBI Taxonomy" id="2567941"/>
    <lineage>
        <taxon>Bacteria</taxon>
        <taxon>Bacillati</taxon>
        <taxon>Bacillota</taxon>
        <taxon>Bacilli</taxon>
        <taxon>Bacillales</taxon>
        <taxon>Bacillaceae</taxon>
        <taxon>Metabacillus</taxon>
    </lineage>
</organism>
<sequence>MANLIETVLIDPLYLSLQKERFVTIATIDYETGSPIVIAISWVFAPDRDRIFFAIDQDSRIIENIKKHPAIVMNIIANESTYSINGYAHLIEESLENVQIKLSLIELTISEVRDVMFYGSKISLEPKIEKTYDEFAAAKLDNQVLEAMKKRTSKNSECL</sequence>
<dbReference type="NCBIfam" id="NF005232">
    <property type="entry name" value="PRK06733.1"/>
    <property type="match status" value="1"/>
</dbReference>
<dbReference type="InterPro" id="IPR012349">
    <property type="entry name" value="Split_barrel_FMN-bd"/>
</dbReference>
<reference evidence="2 3" key="1">
    <citation type="submission" date="2019-04" db="EMBL/GenBank/DDBJ databases">
        <title>Bacillus sediminilitoris sp. nov., isolated from a tidal flat sediment on the East China Sea.</title>
        <authorList>
            <person name="Wei Y."/>
            <person name="Mao H."/>
            <person name="Fang J."/>
        </authorList>
    </citation>
    <scope>NUCLEOTIDE SEQUENCE [LARGE SCALE GENOMIC DNA]</scope>
    <source>
        <strain evidence="2 3">DSL-17</strain>
    </source>
</reference>
<feature type="domain" description="Pyridoxamine 5'-phosphate oxidase N-terminal" evidence="1">
    <location>
        <begin position="17"/>
        <end position="110"/>
    </location>
</feature>